<reference evidence="1" key="1">
    <citation type="journal article" date="2014" name="Front. Microbiol.">
        <title>High frequency of phylogenetically diverse reductive dehalogenase-homologous genes in deep subseafloor sedimentary metagenomes.</title>
        <authorList>
            <person name="Kawai M."/>
            <person name="Futagami T."/>
            <person name="Toyoda A."/>
            <person name="Takaki Y."/>
            <person name="Nishi S."/>
            <person name="Hori S."/>
            <person name="Arai W."/>
            <person name="Tsubouchi T."/>
            <person name="Morono Y."/>
            <person name="Uchiyama I."/>
            <person name="Ito T."/>
            <person name="Fujiyama A."/>
            <person name="Inagaki F."/>
            <person name="Takami H."/>
        </authorList>
    </citation>
    <scope>NUCLEOTIDE SEQUENCE</scope>
    <source>
        <strain evidence="1">Expedition CK06-06</strain>
    </source>
</reference>
<dbReference type="AlphaFoldDB" id="X1KFD8"/>
<organism evidence="1">
    <name type="scientific">marine sediment metagenome</name>
    <dbReference type="NCBI Taxonomy" id="412755"/>
    <lineage>
        <taxon>unclassified sequences</taxon>
        <taxon>metagenomes</taxon>
        <taxon>ecological metagenomes</taxon>
    </lineage>
</organism>
<name>X1KFD8_9ZZZZ</name>
<protein>
    <submittedName>
        <fullName evidence="1">Uncharacterized protein</fullName>
    </submittedName>
</protein>
<accession>X1KFD8</accession>
<gene>
    <name evidence="1" type="ORF">S06H3_10189</name>
</gene>
<sequence length="149" mass="16884">MKRIFRELMDSFGAESWMLPIQTSSAGPGTGRDTMDDLIGATLIRKSPWKRGFQPTSKCPQCKRVNVLVFTGERRENGDHIYRCMTCGVTVGSPTQYAYCDRSGFPERIEKDVFYTECVKCPYRKPAPTGKPGGGVCIRLRIRPYEEFV</sequence>
<comment type="caution">
    <text evidence="1">The sequence shown here is derived from an EMBL/GenBank/DDBJ whole genome shotgun (WGS) entry which is preliminary data.</text>
</comment>
<proteinExistence type="predicted"/>
<dbReference type="EMBL" id="BARV01004673">
    <property type="protein sequence ID" value="GAI05762.1"/>
    <property type="molecule type" value="Genomic_DNA"/>
</dbReference>
<evidence type="ECO:0000313" key="1">
    <source>
        <dbReference type="EMBL" id="GAI05762.1"/>
    </source>
</evidence>